<dbReference type="Proteomes" id="UP000198885">
    <property type="component" value="Unassembled WGS sequence"/>
</dbReference>
<feature type="region of interest" description="Disordered" evidence="1">
    <location>
        <begin position="354"/>
        <end position="380"/>
    </location>
</feature>
<dbReference type="EMBL" id="FOGU01000007">
    <property type="protein sequence ID" value="SES21882.1"/>
    <property type="molecule type" value="Genomic_DNA"/>
</dbReference>
<dbReference type="OrthoDB" id="7586183at2"/>
<gene>
    <name evidence="2" type="ORF">SAMN04490244_107168</name>
</gene>
<evidence type="ECO:0008006" key="4">
    <source>
        <dbReference type="Google" id="ProtNLM"/>
    </source>
</evidence>
<evidence type="ECO:0000256" key="1">
    <source>
        <dbReference type="SAM" id="MobiDB-lite"/>
    </source>
</evidence>
<sequence>MSEKKKHPIVFRFASVYPAALARIEMHAKRSGGPLENIELQFMHRNKVYVGPTFAEEMRAEIRAMKQQNFDEEVAACRARKRKKEAAAREEAGLIDPWHGNSQGPIREAIVTAHWEYFEAEDRSDPNDLLTTYGVDKNGEEVVHVLSKAKIEAFEKATLAFFDEYFPGSVRHLRMDLDEETPHFHAVIFETAEKTNKTRGTQRLIQPSAHPLLADYELLQDVAGEHYASIGLARGQKRAQEVREAKESELPLPDAVRHVSPREYRNGRARAIRAKELGVKQQERDLDLREANVFLDEVTADAKRAGAAAAEREAAETKDAAEVHLKHAVGKMAEANAYVDAVSEGLEAIIGHEVDYEPAEQDRPERLGDGPKARNGEEQEGLWSRIQPAYERLVTFARHAFRLRHRVFAARRLEADIARRAKAMAEAERAAGRPVGVELSAVLGATEELAYEVDDFPGAWAIPKKSDHEAVGTRLDEMSNKALRSCYLATRDAADISEEQLEVHDPFDRGRRVLELEAGRRGLNLETGRHDPKSASDPKRATLHTDQDTQTIKVMRRDDQQQRVRR</sequence>
<organism evidence="2 3">
    <name type="scientific">Tranquillimonas rosea</name>
    <dbReference type="NCBI Taxonomy" id="641238"/>
    <lineage>
        <taxon>Bacteria</taxon>
        <taxon>Pseudomonadati</taxon>
        <taxon>Pseudomonadota</taxon>
        <taxon>Alphaproteobacteria</taxon>
        <taxon>Rhodobacterales</taxon>
        <taxon>Roseobacteraceae</taxon>
        <taxon>Tranquillimonas</taxon>
    </lineage>
</organism>
<dbReference type="STRING" id="641238.SAMN04490244_107168"/>
<protein>
    <recommendedName>
        <fullName evidence="4">Plasmid recombination enzyme</fullName>
    </recommendedName>
</protein>
<dbReference type="Gene3D" id="3.30.930.30">
    <property type="match status" value="1"/>
</dbReference>
<proteinExistence type="predicted"/>
<reference evidence="2 3" key="1">
    <citation type="submission" date="2016-10" db="EMBL/GenBank/DDBJ databases">
        <authorList>
            <person name="de Groot N.N."/>
        </authorList>
    </citation>
    <scope>NUCLEOTIDE SEQUENCE [LARGE SCALE GENOMIC DNA]</scope>
    <source>
        <strain evidence="2 3">DSM 23042</strain>
    </source>
</reference>
<name>A0A1H9VJV7_9RHOB</name>
<feature type="compositionally biased region" description="Basic and acidic residues" evidence="1">
    <location>
        <begin position="527"/>
        <end position="547"/>
    </location>
</feature>
<feature type="region of interest" description="Disordered" evidence="1">
    <location>
        <begin position="523"/>
        <end position="548"/>
    </location>
</feature>
<evidence type="ECO:0000313" key="3">
    <source>
        <dbReference type="Proteomes" id="UP000198885"/>
    </source>
</evidence>
<dbReference type="RefSeq" id="WP_092694420.1">
    <property type="nucleotide sequence ID" value="NZ_FOGU01000007.1"/>
</dbReference>
<feature type="compositionally biased region" description="Basic and acidic residues" evidence="1">
    <location>
        <begin position="354"/>
        <end position="377"/>
    </location>
</feature>
<dbReference type="AlphaFoldDB" id="A0A1H9VJV7"/>
<keyword evidence="3" id="KW-1185">Reference proteome</keyword>
<accession>A0A1H9VJV7</accession>
<evidence type="ECO:0000313" key="2">
    <source>
        <dbReference type="EMBL" id="SES21882.1"/>
    </source>
</evidence>